<organism evidence="1 2">
    <name type="scientific">Smallanthus sonchifolius</name>
    <dbReference type="NCBI Taxonomy" id="185202"/>
    <lineage>
        <taxon>Eukaryota</taxon>
        <taxon>Viridiplantae</taxon>
        <taxon>Streptophyta</taxon>
        <taxon>Embryophyta</taxon>
        <taxon>Tracheophyta</taxon>
        <taxon>Spermatophyta</taxon>
        <taxon>Magnoliopsida</taxon>
        <taxon>eudicotyledons</taxon>
        <taxon>Gunneridae</taxon>
        <taxon>Pentapetalae</taxon>
        <taxon>asterids</taxon>
        <taxon>campanulids</taxon>
        <taxon>Asterales</taxon>
        <taxon>Asteraceae</taxon>
        <taxon>Asteroideae</taxon>
        <taxon>Heliantheae alliance</taxon>
        <taxon>Millerieae</taxon>
        <taxon>Smallanthus</taxon>
    </lineage>
</organism>
<name>A0ACB8ZBN0_9ASTR</name>
<reference evidence="1 2" key="2">
    <citation type="journal article" date="2022" name="Mol. Ecol. Resour.">
        <title>The genomes of chicory, endive, great burdock and yacon provide insights into Asteraceae paleo-polyploidization history and plant inulin production.</title>
        <authorList>
            <person name="Fan W."/>
            <person name="Wang S."/>
            <person name="Wang H."/>
            <person name="Wang A."/>
            <person name="Jiang F."/>
            <person name="Liu H."/>
            <person name="Zhao H."/>
            <person name="Xu D."/>
            <person name="Zhang Y."/>
        </authorList>
    </citation>
    <scope>NUCLEOTIDE SEQUENCE [LARGE SCALE GENOMIC DNA]</scope>
    <source>
        <strain evidence="2">cv. Yunnan</strain>
        <tissue evidence="1">Leaves</tissue>
    </source>
</reference>
<evidence type="ECO:0000313" key="1">
    <source>
        <dbReference type="EMBL" id="KAI3695407.1"/>
    </source>
</evidence>
<sequence length="182" mass="20212">MYYVLFMLKHPLSAICTKALLSMTLTTFCLLSFHGRAAPTDIPSLPLLCPILSLSSDIIANDWKCQSSIPQPDVHAIQPTWLFYLSLALPFLPVMHTKSQLTLTPLALLTPKCKTPLALLTPKCKTPLALLTPQASFSFLYAPEMLSNNPRDFELDPELSLSRPKLSLSLSLTRNLRDKCGE</sequence>
<comment type="caution">
    <text evidence="1">The sequence shown here is derived from an EMBL/GenBank/DDBJ whole genome shotgun (WGS) entry which is preliminary data.</text>
</comment>
<dbReference type="EMBL" id="CM042043">
    <property type="protein sequence ID" value="KAI3695407.1"/>
    <property type="molecule type" value="Genomic_DNA"/>
</dbReference>
<proteinExistence type="predicted"/>
<dbReference type="Proteomes" id="UP001056120">
    <property type="component" value="Linkage Group LG26"/>
</dbReference>
<protein>
    <submittedName>
        <fullName evidence="1">Uncharacterized protein</fullName>
    </submittedName>
</protein>
<evidence type="ECO:0000313" key="2">
    <source>
        <dbReference type="Proteomes" id="UP001056120"/>
    </source>
</evidence>
<keyword evidence="2" id="KW-1185">Reference proteome</keyword>
<reference evidence="2" key="1">
    <citation type="journal article" date="2022" name="Mol. Ecol. Resour.">
        <title>The genomes of chicory, endive, great burdock and yacon provide insights into Asteraceae palaeo-polyploidization history and plant inulin production.</title>
        <authorList>
            <person name="Fan W."/>
            <person name="Wang S."/>
            <person name="Wang H."/>
            <person name="Wang A."/>
            <person name="Jiang F."/>
            <person name="Liu H."/>
            <person name="Zhao H."/>
            <person name="Xu D."/>
            <person name="Zhang Y."/>
        </authorList>
    </citation>
    <scope>NUCLEOTIDE SEQUENCE [LARGE SCALE GENOMIC DNA]</scope>
    <source>
        <strain evidence="2">cv. Yunnan</strain>
    </source>
</reference>
<accession>A0ACB8ZBN0</accession>
<gene>
    <name evidence="1" type="ORF">L1987_78404</name>
</gene>